<dbReference type="AlphaFoldDB" id="A0A1X7S1R3"/>
<proteinExistence type="predicted"/>
<sequence>MENANCHFGKLSPELRNEVYSYLLPENQTIQLIPKIQPPGNREKDFKEVQPPITRACSQIRGETKPMLYGNNEFIIPLGDHVSVVNEYETIRNSVLRAAAWLRRNPANESPLKGQLVFAVHILVEDWTDGMIYVDRAWGELVRALQRRGYSEKSCVVKATLRWYWDKYTEDKSQARQEKKLEDASVVEAMFQEMGMRCEATE</sequence>
<organism evidence="1 2">
    <name type="scientific">Zymoseptoria tritici (strain ST99CH_3D7)</name>
    <dbReference type="NCBI Taxonomy" id="1276538"/>
    <lineage>
        <taxon>Eukaryota</taxon>
        <taxon>Fungi</taxon>
        <taxon>Dikarya</taxon>
        <taxon>Ascomycota</taxon>
        <taxon>Pezizomycotina</taxon>
        <taxon>Dothideomycetes</taxon>
        <taxon>Dothideomycetidae</taxon>
        <taxon>Mycosphaerellales</taxon>
        <taxon>Mycosphaerellaceae</taxon>
        <taxon>Zymoseptoria</taxon>
    </lineage>
</organism>
<accession>A0A1X7S1R3</accession>
<dbReference type="EMBL" id="LT853699">
    <property type="protein sequence ID" value="SMQ53595.1"/>
    <property type="molecule type" value="Genomic_DNA"/>
</dbReference>
<evidence type="ECO:0000313" key="2">
    <source>
        <dbReference type="Proteomes" id="UP000215127"/>
    </source>
</evidence>
<reference evidence="1 2" key="1">
    <citation type="submission" date="2016-06" db="EMBL/GenBank/DDBJ databases">
        <authorList>
            <person name="Kjaerup R.B."/>
            <person name="Dalgaard T.S."/>
            <person name="Juul-Madsen H.R."/>
        </authorList>
    </citation>
    <scope>NUCLEOTIDE SEQUENCE [LARGE SCALE GENOMIC DNA]</scope>
</reference>
<name>A0A1X7S1R3_ZYMT9</name>
<dbReference type="Proteomes" id="UP000215127">
    <property type="component" value="Chromosome 8"/>
</dbReference>
<gene>
    <name evidence="1" type="ORF">ZT3D7_G8749</name>
</gene>
<dbReference type="STRING" id="1276538.A0A1X7S1R3"/>
<keyword evidence="2" id="KW-1185">Reference proteome</keyword>
<evidence type="ECO:0000313" key="1">
    <source>
        <dbReference type="EMBL" id="SMQ53595.1"/>
    </source>
</evidence>
<protein>
    <submittedName>
        <fullName evidence="1">Uncharacterized protein</fullName>
    </submittedName>
</protein>